<keyword evidence="3" id="KW-1185">Reference proteome</keyword>
<evidence type="ECO:0000313" key="3">
    <source>
        <dbReference type="Proteomes" id="UP000652761"/>
    </source>
</evidence>
<feature type="compositionally biased region" description="Low complexity" evidence="1">
    <location>
        <begin position="201"/>
        <end position="214"/>
    </location>
</feature>
<sequence>MITSSPTPLLRPWGLCYANSVINVSPPSYSSSFSSSSDEQQQKQPAAPPRSPSVPPDCSPARLRKLMAAQLDPLLAMDIFDLVATLRPADFSPCILSAMARVLEKKREQRGGGGSQSSLAGRGGLASASKTPEARRHQSPEEGGNMENLDRVASRVGASVASAFFASLERCSCINLSTTDTEGEAEALSRPLTVAKPVASGAPVPGERAPAAAATGGGKGAADPAPPFSTSSGA</sequence>
<proteinExistence type="predicted"/>
<dbReference type="PANTHER" id="PTHR34061">
    <property type="entry name" value="PROTEIN, PUTATIVE-RELATED"/>
    <property type="match status" value="1"/>
</dbReference>
<organism evidence="2 3">
    <name type="scientific">Colocasia esculenta</name>
    <name type="common">Wild taro</name>
    <name type="synonym">Arum esculentum</name>
    <dbReference type="NCBI Taxonomy" id="4460"/>
    <lineage>
        <taxon>Eukaryota</taxon>
        <taxon>Viridiplantae</taxon>
        <taxon>Streptophyta</taxon>
        <taxon>Embryophyta</taxon>
        <taxon>Tracheophyta</taxon>
        <taxon>Spermatophyta</taxon>
        <taxon>Magnoliopsida</taxon>
        <taxon>Liliopsida</taxon>
        <taxon>Araceae</taxon>
        <taxon>Aroideae</taxon>
        <taxon>Colocasieae</taxon>
        <taxon>Colocasia</taxon>
    </lineage>
</organism>
<protein>
    <submittedName>
        <fullName evidence="2">Uncharacterized protein</fullName>
    </submittedName>
</protein>
<feature type="compositionally biased region" description="Low complexity" evidence="1">
    <location>
        <begin position="27"/>
        <end position="37"/>
    </location>
</feature>
<dbReference type="PANTHER" id="PTHR34061:SF11">
    <property type="entry name" value="PROTEIN, PUTATIVE-RELATED"/>
    <property type="match status" value="1"/>
</dbReference>
<reference evidence="2" key="1">
    <citation type="submission" date="2017-07" db="EMBL/GenBank/DDBJ databases">
        <title>Taro Niue Genome Assembly and Annotation.</title>
        <authorList>
            <person name="Atibalentja N."/>
            <person name="Keating K."/>
            <person name="Fields C.J."/>
        </authorList>
    </citation>
    <scope>NUCLEOTIDE SEQUENCE</scope>
    <source>
        <strain evidence="2">Niue_2</strain>
        <tissue evidence="2">Leaf</tissue>
    </source>
</reference>
<feature type="compositionally biased region" description="Pro residues" evidence="1">
    <location>
        <begin position="46"/>
        <end position="58"/>
    </location>
</feature>
<feature type="compositionally biased region" description="Low complexity" evidence="1">
    <location>
        <begin position="116"/>
        <end position="130"/>
    </location>
</feature>
<gene>
    <name evidence="2" type="ORF">Taro_043768</name>
</gene>
<accession>A0A843X4J8</accession>
<evidence type="ECO:0000313" key="2">
    <source>
        <dbReference type="EMBL" id="MQM10870.1"/>
    </source>
</evidence>
<dbReference type="AlphaFoldDB" id="A0A843X4J8"/>
<comment type="caution">
    <text evidence="2">The sequence shown here is derived from an EMBL/GenBank/DDBJ whole genome shotgun (WGS) entry which is preliminary data.</text>
</comment>
<feature type="region of interest" description="Disordered" evidence="1">
    <location>
        <begin position="198"/>
        <end position="234"/>
    </location>
</feature>
<feature type="region of interest" description="Disordered" evidence="1">
    <location>
        <begin position="107"/>
        <end position="148"/>
    </location>
</feature>
<dbReference type="Proteomes" id="UP000652761">
    <property type="component" value="Unassembled WGS sequence"/>
</dbReference>
<name>A0A843X4J8_COLES</name>
<evidence type="ECO:0000256" key="1">
    <source>
        <dbReference type="SAM" id="MobiDB-lite"/>
    </source>
</evidence>
<dbReference type="EMBL" id="NMUH01004803">
    <property type="protein sequence ID" value="MQM10870.1"/>
    <property type="molecule type" value="Genomic_DNA"/>
</dbReference>
<feature type="region of interest" description="Disordered" evidence="1">
    <location>
        <begin position="27"/>
        <end position="60"/>
    </location>
</feature>